<dbReference type="EMBL" id="JANIAA010000040">
    <property type="protein sequence ID" value="MCQ8193929.1"/>
    <property type="molecule type" value="Genomic_DNA"/>
</dbReference>
<sequence>MSDADSLEGTLCKAVQSGEPALVEIPTDRDAAGPWVPGWWDFPVPEYITDERQEEYQRTRSTEQHL</sequence>
<accession>A0ABT1V956</accession>
<comment type="caution">
    <text evidence="1">The sequence shown here is derived from an EMBL/GenBank/DDBJ whole genome shotgun (WGS) entry which is preliminary data.</text>
</comment>
<organism evidence="1 2">
    <name type="scientific">Streptomyces rugosispiralis</name>
    <dbReference type="NCBI Taxonomy" id="2967341"/>
    <lineage>
        <taxon>Bacteria</taxon>
        <taxon>Bacillati</taxon>
        <taxon>Actinomycetota</taxon>
        <taxon>Actinomycetes</taxon>
        <taxon>Kitasatosporales</taxon>
        <taxon>Streptomycetaceae</taxon>
        <taxon>Streptomyces</taxon>
    </lineage>
</organism>
<reference evidence="1 2" key="1">
    <citation type="submission" date="2022-07" db="EMBL/GenBank/DDBJ databases">
        <authorList>
            <person name="Phongsopitanun W."/>
            <person name="Tanasupawat S."/>
        </authorList>
    </citation>
    <scope>NUCLEOTIDE SEQUENCE [LARGE SCALE GENOMIC DNA]</scope>
    <source>
        <strain evidence="1 2">RCU-064</strain>
    </source>
</reference>
<evidence type="ECO:0000313" key="2">
    <source>
        <dbReference type="Proteomes" id="UP001204746"/>
    </source>
</evidence>
<dbReference type="InterPro" id="IPR029061">
    <property type="entry name" value="THDP-binding"/>
</dbReference>
<dbReference type="Proteomes" id="UP001204746">
    <property type="component" value="Unassembled WGS sequence"/>
</dbReference>
<protein>
    <submittedName>
        <fullName evidence="1">Uncharacterized protein</fullName>
    </submittedName>
</protein>
<dbReference type="RefSeq" id="WP_256654762.1">
    <property type="nucleotide sequence ID" value="NZ_JANIAA010000040.1"/>
</dbReference>
<dbReference type="SUPFAM" id="SSF52518">
    <property type="entry name" value="Thiamin diphosphate-binding fold (THDP-binding)"/>
    <property type="match status" value="1"/>
</dbReference>
<evidence type="ECO:0000313" key="1">
    <source>
        <dbReference type="EMBL" id="MCQ8193929.1"/>
    </source>
</evidence>
<proteinExistence type="predicted"/>
<keyword evidence="2" id="KW-1185">Reference proteome</keyword>
<name>A0ABT1V956_9ACTN</name>
<gene>
    <name evidence="1" type="ORF">NP777_37940</name>
</gene>